<dbReference type="OrthoDB" id="69350at2157"/>
<dbReference type="Proteomes" id="UP000009231">
    <property type="component" value="Chromosome"/>
</dbReference>
<evidence type="ECO:0000313" key="4">
    <source>
        <dbReference type="Proteomes" id="UP000009231"/>
    </source>
</evidence>
<dbReference type="eggNOG" id="arCOG00247">
    <property type="taxonomic scope" value="Archaea"/>
</dbReference>
<protein>
    <submittedName>
        <fullName evidence="3">Phosphogluconate dehydrogenase, NAD-binding protein</fullName>
    </submittedName>
</protein>
<dbReference type="Pfam" id="PF03807">
    <property type="entry name" value="F420_oxidored"/>
    <property type="match status" value="1"/>
</dbReference>
<evidence type="ECO:0000259" key="2">
    <source>
        <dbReference type="Pfam" id="PF09130"/>
    </source>
</evidence>
<dbReference type="Pfam" id="PF09130">
    <property type="entry name" value="DUF1932"/>
    <property type="match status" value="1"/>
</dbReference>
<dbReference type="InterPro" id="IPR036291">
    <property type="entry name" value="NAD(P)-bd_dom_sf"/>
</dbReference>
<dbReference type="EMBL" id="CP002772">
    <property type="protein sequence ID" value="AEG18908.1"/>
    <property type="molecule type" value="Genomic_DNA"/>
</dbReference>
<dbReference type="InterPro" id="IPR015814">
    <property type="entry name" value="Pgluconate_DH_NAD-bd_C"/>
</dbReference>
<dbReference type="InterPro" id="IPR013328">
    <property type="entry name" value="6PGD_dom2"/>
</dbReference>
<evidence type="ECO:0000313" key="3">
    <source>
        <dbReference type="EMBL" id="AEG18908.1"/>
    </source>
</evidence>
<feature type="domain" description="Phosphogluconate dehydrogenase NAD-binding putative C-terminal" evidence="2">
    <location>
        <begin position="181"/>
        <end position="248"/>
    </location>
</feature>
<dbReference type="Gene3D" id="1.10.1040.10">
    <property type="entry name" value="N-(1-d-carboxylethyl)-l-norvaline Dehydrogenase, domain 2"/>
    <property type="match status" value="1"/>
</dbReference>
<dbReference type="InterPro" id="IPR028939">
    <property type="entry name" value="P5C_Rdtase_cat_N"/>
</dbReference>
<reference evidence="3 4" key="1">
    <citation type="journal article" date="2014" name="Int. J. Syst. Evol. Microbiol.">
        <title>Methanobacterium paludis sp. nov. and a novel strain of Methanobacterium lacus isolated from northern peatlands.</title>
        <authorList>
            <person name="Cadillo-Quiroz H."/>
            <person name="Brauer S.L."/>
            <person name="Goodson N."/>
            <person name="Yavitt J.B."/>
            <person name="Zinder S.H."/>
        </authorList>
    </citation>
    <scope>NUCLEOTIDE SEQUENCE [LARGE SCALE GENOMIC DNA]</scope>
    <source>
        <strain evidence="4">DSM 25820 / JCM 18151 / SWAN1</strain>
    </source>
</reference>
<dbReference type="AlphaFoldDB" id="F6D5V5"/>
<proteinExistence type="predicted"/>
<dbReference type="KEGG" id="mew:MSWAN_1899"/>
<dbReference type="RefSeq" id="WP_013826407.1">
    <property type="nucleotide sequence ID" value="NC_015574.1"/>
</dbReference>
<dbReference type="Gene3D" id="3.40.50.720">
    <property type="entry name" value="NAD(P)-binding Rossmann-like Domain"/>
    <property type="match status" value="1"/>
</dbReference>
<sequence>MKVGFLGFGEVASTLSDGLIRNGVDVCACVEGRSSRTRDLADKVGVNRCKTNREVAEISEIIVSAVVPSSAVEVAKEVGEHFNGVYVDVNNISPQRVKEALGFIKKGKTVDASLIGSVKKGLDVKIIASGSGAERFAKLNGYGMNIEVISHEIGQASAIKMLRSAYTKGVSALLFETLLVAYKMGVDEMLLECISETECPGFKESAMSRIISSTFHAERRAQEMMEVVKVVSEHTNPMMSRATSEFFKLLSNKEGKHEKKLENYRDVFYSFYED</sequence>
<dbReference type="STRING" id="868131.MSWAN_1899"/>
<dbReference type="SUPFAM" id="SSF51735">
    <property type="entry name" value="NAD(P)-binding Rossmann-fold domains"/>
    <property type="match status" value="1"/>
</dbReference>
<accession>F6D5V5</accession>
<name>F6D5V5_METPW</name>
<gene>
    <name evidence="3" type="ordered locus">MSWAN_1899</name>
</gene>
<dbReference type="SUPFAM" id="SSF48179">
    <property type="entry name" value="6-phosphogluconate dehydrogenase C-terminal domain-like"/>
    <property type="match status" value="1"/>
</dbReference>
<evidence type="ECO:0000259" key="1">
    <source>
        <dbReference type="Pfam" id="PF03807"/>
    </source>
</evidence>
<dbReference type="HOGENOM" id="CLU_052530_1_0_2"/>
<dbReference type="InterPro" id="IPR008927">
    <property type="entry name" value="6-PGluconate_DH-like_C_sf"/>
</dbReference>
<dbReference type="GeneID" id="10669413"/>
<feature type="domain" description="Pyrroline-5-carboxylate reductase catalytic N-terminal" evidence="1">
    <location>
        <begin position="2"/>
        <end position="91"/>
    </location>
</feature>
<organism evidence="3 4">
    <name type="scientific">Methanobacterium paludis (strain DSM 25820 / JCM 18151 / SWAN1)</name>
    <dbReference type="NCBI Taxonomy" id="868131"/>
    <lineage>
        <taxon>Archaea</taxon>
        <taxon>Methanobacteriati</taxon>
        <taxon>Methanobacteriota</taxon>
        <taxon>Methanomada group</taxon>
        <taxon>Methanobacteria</taxon>
        <taxon>Methanobacteriales</taxon>
        <taxon>Methanobacteriaceae</taxon>
        <taxon>Methanobacterium</taxon>
    </lineage>
</organism>
<keyword evidence="4" id="KW-1185">Reference proteome</keyword>